<dbReference type="PANTHER" id="PTHR30252">
    <property type="entry name" value="INNER MEMBRANE PEPTIDE TRANSPORTER"/>
    <property type="match status" value="1"/>
</dbReference>
<evidence type="ECO:0000313" key="11">
    <source>
        <dbReference type="Proteomes" id="UP001165653"/>
    </source>
</evidence>
<evidence type="ECO:0000256" key="6">
    <source>
        <dbReference type="ARBA" id="ARBA00022989"/>
    </source>
</evidence>
<feature type="transmembrane region" description="Helical" evidence="8">
    <location>
        <begin position="186"/>
        <end position="207"/>
    </location>
</feature>
<feature type="transmembrane region" description="Helical" evidence="8">
    <location>
        <begin position="538"/>
        <end position="563"/>
    </location>
</feature>
<evidence type="ECO:0000259" key="9">
    <source>
        <dbReference type="Pfam" id="PF02554"/>
    </source>
</evidence>
<protein>
    <submittedName>
        <fullName evidence="10">Carbon starvation protein A</fullName>
    </submittedName>
</protein>
<dbReference type="Pfam" id="PF02554">
    <property type="entry name" value="CstA"/>
    <property type="match status" value="1"/>
</dbReference>
<feature type="transmembrane region" description="Helical" evidence="8">
    <location>
        <begin position="155"/>
        <end position="180"/>
    </location>
</feature>
<feature type="transmembrane region" description="Helical" evidence="8">
    <location>
        <begin position="31"/>
        <end position="55"/>
    </location>
</feature>
<evidence type="ECO:0000256" key="7">
    <source>
        <dbReference type="ARBA" id="ARBA00023136"/>
    </source>
</evidence>
<keyword evidence="4" id="KW-1003">Cell membrane</keyword>
<evidence type="ECO:0000256" key="4">
    <source>
        <dbReference type="ARBA" id="ARBA00022475"/>
    </source>
</evidence>
<feature type="transmembrane region" description="Helical" evidence="8">
    <location>
        <begin position="282"/>
        <end position="299"/>
    </location>
</feature>
<evidence type="ECO:0000256" key="1">
    <source>
        <dbReference type="ARBA" id="ARBA00004651"/>
    </source>
</evidence>
<keyword evidence="3" id="KW-0813">Transport</keyword>
<evidence type="ECO:0000256" key="5">
    <source>
        <dbReference type="ARBA" id="ARBA00022692"/>
    </source>
</evidence>
<feature type="transmembrane region" description="Helical" evidence="8">
    <location>
        <begin position="462"/>
        <end position="483"/>
    </location>
</feature>
<comment type="similarity">
    <text evidence="2">Belongs to the peptide transporter carbon starvation (CstA) (TC 2.A.114) family.</text>
</comment>
<evidence type="ECO:0000256" key="8">
    <source>
        <dbReference type="SAM" id="Phobius"/>
    </source>
</evidence>
<comment type="subcellular location">
    <subcellularLocation>
        <location evidence="1">Cell membrane</location>
        <topology evidence="1">Multi-pass membrane protein</topology>
    </subcellularLocation>
</comment>
<dbReference type="RefSeq" id="WP_264510152.1">
    <property type="nucleotide sequence ID" value="NZ_JAPDDR010000001.1"/>
</dbReference>
<feature type="transmembrane region" description="Helical" evidence="8">
    <location>
        <begin position="359"/>
        <end position="381"/>
    </location>
</feature>
<gene>
    <name evidence="10" type="ORF">OJ996_00770</name>
</gene>
<feature type="transmembrane region" description="Helical" evidence="8">
    <location>
        <begin position="635"/>
        <end position="653"/>
    </location>
</feature>
<keyword evidence="5 8" id="KW-0812">Transmembrane</keyword>
<evidence type="ECO:0000313" key="10">
    <source>
        <dbReference type="EMBL" id="MCW1912085.1"/>
    </source>
</evidence>
<proteinExistence type="inferred from homology"/>
<dbReference type="Proteomes" id="UP001165653">
    <property type="component" value="Unassembled WGS sequence"/>
</dbReference>
<keyword evidence="6 8" id="KW-1133">Transmembrane helix</keyword>
<evidence type="ECO:0000256" key="3">
    <source>
        <dbReference type="ARBA" id="ARBA00022448"/>
    </source>
</evidence>
<dbReference type="PROSITE" id="PS51257">
    <property type="entry name" value="PROKAR_LIPOPROTEIN"/>
    <property type="match status" value="1"/>
</dbReference>
<dbReference type="EMBL" id="JAPDDR010000001">
    <property type="protein sequence ID" value="MCW1912085.1"/>
    <property type="molecule type" value="Genomic_DNA"/>
</dbReference>
<feature type="transmembrane region" description="Helical" evidence="8">
    <location>
        <begin position="114"/>
        <end position="135"/>
    </location>
</feature>
<dbReference type="InterPro" id="IPR051605">
    <property type="entry name" value="CstA"/>
</dbReference>
<reference evidence="10" key="1">
    <citation type="submission" date="2022-10" db="EMBL/GenBank/DDBJ databases">
        <title>Luteolibacter sp. GHJ8, whole genome shotgun sequencing project.</title>
        <authorList>
            <person name="Zhao G."/>
            <person name="Shen L."/>
        </authorList>
    </citation>
    <scope>NUCLEOTIDE SEQUENCE</scope>
    <source>
        <strain evidence="10">GHJ8</strain>
    </source>
</reference>
<feature type="transmembrane region" description="Helical" evidence="8">
    <location>
        <begin position="83"/>
        <end position="108"/>
    </location>
</feature>
<feature type="transmembrane region" description="Helical" evidence="8">
    <location>
        <begin position="570"/>
        <end position="594"/>
    </location>
</feature>
<dbReference type="InterPro" id="IPR003706">
    <property type="entry name" value="CstA_N"/>
</dbReference>
<feature type="transmembrane region" description="Helical" evidence="8">
    <location>
        <begin position="319"/>
        <end position="339"/>
    </location>
</feature>
<feature type="transmembrane region" description="Helical" evidence="8">
    <location>
        <begin position="250"/>
        <end position="270"/>
    </location>
</feature>
<feature type="transmembrane region" description="Helical" evidence="8">
    <location>
        <begin position="504"/>
        <end position="526"/>
    </location>
</feature>
<accession>A0ABT3FWW7</accession>
<keyword evidence="7 8" id="KW-0472">Membrane</keyword>
<feature type="transmembrane region" description="Helical" evidence="8">
    <location>
        <begin position="214"/>
        <end position="235"/>
    </location>
</feature>
<evidence type="ECO:0000256" key="2">
    <source>
        <dbReference type="ARBA" id="ARBA00007755"/>
    </source>
</evidence>
<feature type="domain" description="CstA N-terminal" evidence="9">
    <location>
        <begin position="30"/>
        <end position="588"/>
    </location>
</feature>
<dbReference type="PANTHER" id="PTHR30252:SF3">
    <property type="entry name" value="PYRUVATE_PROTON SYMPORTER BTST"/>
    <property type="match status" value="1"/>
</dbReference>
<sequence length="678" mass="71992">MLRVLLWIAVSLLGACAVGVAAFQRGEPVNALWLVVAGICTFAVSYRFYSAWLVAKVLTIDDRRAPAAVTCSDGKDFVPTPKWVVFGHHFAAIAGPGPLVGPVLAAQFGYLPGMLWILVGATLGGGVHDAVVLFASMRRDGKSLGQMLKEELNPVIGLIAMVSLLAIMTIILAVLGLVVVKALAESPWGLFTIAATIPLAMVMGIAIKSGKVSVMAASIFGVVGLLAAVVGGKYLTPEMLKALTLDSKQLAWAIMIYGFAASVLPVWLLLAPRDYLSTFMKLGTVAILAVFIIFLAPPLHMPAVTPFIDGSGFVVAGPVFPFVCITIACGAVSGFHALISSGTTPKLLAREKDIRLVGYGSMVVEMLVALMAIIAACALQPGQYFAINSPVDPNNIAAVDAQIAKINAYGPEYAVTRAEMEQLARDLGEPHIIGKIGGAPTFAVGMAHMFAKVIPGQTALSLWYHFAIMFEALFILTTLDAGTRVGRFILQDLLGQVVPKMRDTGSWTANVIATFLLVAAWGYFLYQGAIDPEGIAKSLWPIFGIANQLLAVIAFCLGTTILIKMGKARYAWCTLVPMVFLTLVTFTAGIMKIWSPMAAGFLPTIQKLEAAIAGGLQGEALQKAQTALTNAKVDVGITAMFLIFVAAIVIGCVREWVLLLCRQKPAVLHESEYVALAE</sequence>
<organism evidence="10 11">
    <name type="scientific">Luteolibacter rhizosphaerae</name>
    <dbReference type="NCBI Taxonomy" id="2989719"/>
    <lineage>
        <taxon>Bacteria</taxon>
        <taxon>Pseudomonadati</taxon>
        <taxon>Verrucomicrobiota</taxon>
        <taxon>Verrucomicrobiia</taxon>
        <taxon>Verrucomicrobiales</taxon>
        <taxon>Verrucomicrobiaceae</taxon>
        <taxon>Luteolibacter</taxon>
    </lineage>
</organism>
<comment type="caution">
    <text evidence="10">The sequence shown here is derived from an EMBL/GenBank/DDBJ whole genome shotgun (WGS) entry which is preliminary data.</text>
</comment>
<keyword evidence="11" id="KW-1185">Reference proteome</keyword>
<name>A0ABT3FWW7_9BACT</name>